<dbReference type="EC" id="2.3.1.250" evidence="9"/>
<comment type="similarity">
    <text evidence="8">Belongs to the membrane-bound acyltransferase family. Porcupine subfamily.</text>
</comment>
<keyword evidence="6 12" id="KW-0472">Membrane</keyword>
<sequence length="473" mass="54729">MAYKGSFYYDDYDLDHYDDSFEYSYDDQLPSFELSDILSCGSTVLKQILKQISYLLVINLIYRVIRQTVSLPEFLKHLSSSLLGWLSTFIFFSTGNFYVLLLNFASYGFLKLLQIYQVKRQGLATIVFQIITIFTCEIIERETTTWQNLRGSALIISMKAISLAYDITSNKLNKLPSIYEYTGYMLCPANLVLGPFVSFLTYKHMAKGMRFSIRHFLHVLVNSFLSIVFIFLSACFLNYLIADDARFIVTYRDAFIFRCSHYFVSFMSAAALLTSGIESKDRASSDIFGYQITRPLDIELPRSLVPVVISWNIPIHLWIKNYVFENLKRYGKFKAIVLTYLISSSLHGLQIQLAAVLLSIGIFSYVEFRLRNLLAEILDACVNANKCVLDEKGCCITKGHEYTTRHFWVKLINFTFGIFTVVLLAYLGVLLDTSVDNQNQFSFYSNLKKWYDLNFFGHIIVLIWYMMYLIAKN</sequence>
<keyword evidence="14" id="KW-1185">Reference proteome</keyword>
<dbReference type="OrthoDB" id="5968863at2759"/>
<feature type="transmembrane region" description="Helical" evidence="12">
    <location>
        <begin position="85"/>
        <end position="110"/>
    </location>
</feature>
<evidence type="ECO:0000256" key="11">
    <source>
        <dbReference type="ARBA" id="ARBA00047978"/>
    </source>
</evidence>
<evidence type="ECO:0000256" key="12">
    <source>
        <dbReference type="SAM" id="Phobius"/>
    </source>
</evidence>
<feature type="transmembrane region" description="Helical" evidence="12">
    <location>
        <begin position="411"/>
        <end position="431"/>
    </location>
</feature>
<reference evidence="13" key="1">
    <citation type="submission" date="2021-03" db="EMBL/GenBank/DDBJ databases">
        <title>Chromosome level genome of the anhydrobiotic midge Polypedilum vanderplanki.</title>
        <authorList>
            <person name="Yoshida Y."/>
            <person name="Kikawada T."/>
            <person name="Gusev O."/>
        </authorList>
    </citation>
    <scope>NUCLEOTIDE SEQUENCE</scope>
    <source>
        <strain evidence="13">NIAS01</strain>
        <tissue evidence="13">Whole body or cell culture</tissue>
    </source>
</reference>
<evidence type="ECO:0000256" key="7">
    <source>
        <dbReference type="ARBA" id="ARBA00023315"/>
    </source>
</evidence>
<dbReference type="GO" id="GO:0061355">
    <property type="term" value="P:Wnt protein secretion"/>
    <property type="evidence" value="ECO:0007669"/>
    <property type="project" value="TreeGrafter"/>
</dbReference>
<comment type="subcellular location">
    <subcellularLocation>
        <location evidence="1">Membrane</location>
        <topology evidence="1">Multi-pass membrane protein</topology>
    </subcellularLocation>
</comment>
<evidence type="ECO:0000256" key="8">
    <source>
        <dbReference type="ARBA" id="ARBA00038269"/>
    </source>
</evidence>
<keyword evidence="5 12" id="KW-1133">Transmembrane helix</keyword>
<dbReference type="GO" id="GO:0030258">
    <property type="term" value="P:lipid modification"/>
    <property type="evidence" value="ECO:0007669"/>
    <property type="project" value="TreeGrafter"/>
</dbReference>
<keyword evidence="7" id="KW-0012">Acyltransferase</keyword>
<protein>
    <recommendedName>
        <fullName evidence="10">Protein-serine O-palmitoleoyltransferase porcupine</fullName>
        <ecNumber evidence="9">2.3.1.250</ecNumber>
    </recommendedName>
</protein>
<evidence type="ECO:0000256" key="10">
    <source>
        <dbReference type="ARBA" id="ARBA00040371"/>
    </source>
</evidence>
<comment type="catalytic activity">
    <reaction evidence="11">
        <text>[Wnt protein]-L-serine + (9Z)-hexadecenoyl-CoA = [Wnt protein]-O-(9Z)-hexadecenoyl-L-serine + CoA</text>
        <dbReference type="Rhea" id="RHEA:45336"/>
        <dbReference type="Rhea" id="RHEA-COMP:11170"/>
        <dbReference type="Rhea" id="RHEA-COMP:11171"/>
        <dbReference type="ChEBI" id="CHEBI:29999"/>
        <dbReference type="ChEBI" id="CHEBI:57287"/>
        <dbReference type="ChEBI" id="CHEBI:61540"/>
        <dbReference type="ChEBI" id="CHEBI:85189"/>
        <dbReference type="EC" id="2.3.1.250"/>
    </reaction>
</comment>
<keyword evidence="2" id="KW-0808">Transferase</keyword>
<evidence type="ECO:0000256" key="9">
    <source>
        <dbReference type="ARBA" id="ARBA00038867"/>
    </source>
</evidence>
<dbReference type="InterPro" id="IPR049941">
    <property type="entry name" value="LPLAT_7/PORCN-like"/>
</dbReference>
<feature type="transmembrane region" description="Helical" evidence="12">
    <location>
        <begin position="223"/>
        <end position="242"/>
    </location>
</feature>
<organism evidence="13 14">
    <name type="scientific">Polypedilum vanderplanki</name>
    <name type="common">Sleeping chironomid midge</name>
    <dbReference type="NCBI Taxonomy" id="319348"/>
    <lineage>
        <taxon>Eukaryota</taxon>
        <taxon>Metazoa</taxon>
        <taxon>Ecdysozoa</taxon>
        <taxon>Arthropoda</taxon>
        <taxon>Hexapoda</taxon>
        <taxon>Insecta</taxon>
        <taxon>Pterygota</taxon>
        <taxon>Neoptera</taxon>
        <taxon>Endopterygota</taxon>
        <taxon>Diptera</taxon>
        <taxon>Nematocera</taxon>
        <taxon>Chironomoidea</taxon>
        <taxon>Chironomidae</taxon>
        <taxon>Chironominae</taxon>
        <taxon>Polypedilum</taxon>
        <taxon>Polypedilum</taxon>
    </lineage>
</organism>
<dbReference type="PANTHER" id="PTHR13906">
    <property type="entry name" value="PORCUPINE"/>
    <property type="match status" value="1"/>
</dbReference>
<dbReference type="AlphaFoldDB" id="A0A9J6BTS3"/>
<dbReference type="Proteomes" id="UP001107558">
    <property type="component" value="Chromosome 3"/>
</dbReference>
<dbReference type="GO" id="GO:0017147">
    <property type="term" value="F:Wnt-protein binding"/>
    <property type="evidence" value="ECO:0007669"/>
    <property type="project" value="TreeGrafter"/>
</dbReference>
<dbReference type="Pfam" id="PF03062">
    <property type="entry name" value="MBOAT"/>
    <property type="match status" value="1"/>
</dbReference>
<evidence type="ECO:0000256" key="3">
    <source>
        <dbReference type="ARBA" id="ARBA00022687"/>
    </source>
</evidence>
<feature type="transmembrane region" description="Helical" evidence="12">
    <location>
        <begin position="339"/>
        <end position="366"/>
    </location>
</feature>
<dbReference type="InterPro" id="IPR004299">
    <property type="entry name" value="MBOAT_fam"/>
</dbReference>
<evidence type="ECO:0000313" key="13">
    <source>
        <dbReference type="EMBL" id="KAG5673287.1"/>
    </source>
</evidence>
<proteinExistence type="inferred from homology"/>
<accession>A0A9J6BTS3</accession>
<dbReference type="PANTHER" id="PTHR13906:SF12">
    <property type="entry name" value="PROTEIN-SERINE O-PALMITOLEOYLTRANSFERASE PORCUPINE"/>
    <property type="match status" value="1"/>
</dbReference>
<keyword evidence="3" id="KW-0879">Wnt signaling pathway</keyword>
<feature type="transmembrane region" description="Helical" evidence="12">
    <location>
        <begin position="451"/>
        <end position="471"/>
    </location>
</feature>
<evidence type="ECO:0000256" key="5">
    <source>
        <dbReference type="ARBA" id="ARBA00022989"/>
    </source>
</evidence>
<keyword evidence="4 12" id="KW-0812">Transmembrane</keyword>
<dbReference type="GO" id="GO:0016055">
    <property type="term" value="P:Wnt signaling pathway"/>
    <property type="evidence" value="ECO:0007669"/>
    <property type="project" value="UniProtKB-KW"/>
</dbReference>
<name>A0A9J6BTS3_POLVA</name>
<dbReference type="GO" id="GO:0005783">
    <property type="term" value="C:endoplasmic reticulum"/>
    <property type="evidence" value="ECO:0007669"/>
    <property type="project" value="TreeGrafter"/>
</dbReference>
<evidence type="ECO:0000313" key="14">
    <source>
        <dbReference type="Proteomes" id="UP001107558"/>
    </source>
</evidence>
<dbReference type="GO" id="GO:1990698">
    <property type="term" value="F:palmitoleoyltransferase activity"/>
    <property type="evidence" value="ECO:0007669"/>
    <property type="project" value="UniProtKB-EC"/>
</dbReference>
<gene>
    <name evidence="13" type="ORF">PVAND_003347</name>
</gene>
<dbReference type="EMBL" id="JADBJN010000003">
    <property type="protein sequence ID" value="KAG5673287.1"/>
    <property type="molecule type" value="Genomic_DNA"/>
</dbReference>
<evidence type="ECO:0000256" key="6">
    <source>
        <dbReference type="ARBA" id="ARBA00023136"/>
    </source>
</evidence>
<feature type="transmembrane region" description="Helical" evidence="12">
    <location>
        <begin position="262"/>
        <end position="279"/>
    </location>
</feature>
<dbReference type="GO" id="GO:0016020">
    <property type="term" value="C:membrane"/>
    <property type="evidence" value="ECO:0007669"/>
    <property type="project" value="UniProtKB-SubCell"/>
</dbReference>
<feature type="transmembrane region" description="Helical" evidence="12">
    <location>
        <begin position="181"/>
        <end position="202"/>
    </location>
</feature>
<comment type="caution">
    <text evidence="13">The sequence shown here is derived from an EMBL/GenBank/DDBJ whole genome shotgun (WGS) entry which is preliminary data.</text>
</comment>
<evidence type="ECO:0000256" key="1">
    <source>
        <dbReference type="ARBA" id="ARBA00004141"/>
    </source>
</evidence>
<evidence type="ECO:0000256" key="2">
    <source>
        <dbReference type="ARBA" id="ARBA00022679"/>
    </source>
</evidence>
<evidence type="ECO:0000256" key="4">
    <source>
        <dbReference type="ARBA" id="ARBA00022692"/>
    </source>
</evidence>